<feature type="transmembrane region" description="Helical" evidence="1">
    <location>
        <begin position="35"/>
        <end position="56"/>
    </location>
</feature>
<comment type="caution">
    <text evidence="2">The sequence shown here is derived from an EMBL/GenBank/DDBJ whole genome shotgun (WGS) entry which is preliminary data.</text>
</comment>
<keyword evidence="1" id="KW-0812">Transmembrane</keyword>
<name>A0ABS6K0M5_9BACI</name>
<dbReference type="Proteomes" id="UP000790580">
    <property type="component" value="Unassembled WGS sequence"/>
</dbReference>
<protein>
    <submittedName>
        <fullName evidence="2">Uncharacterized protein</fullName>
    </submittedName>
</protein>
<keyword evidence="3" id="KW-1185">Reference proteome</keyword>
<keyword evidence="1" id="KW-0472">Membrane</keyword>
<evidence type="ECO:0000256" key="1">
    <source>
        <dbReference type="SAM" id="Phobius"/>
    </source>
</evidence>
<evidence type="ECO:0000313" key="3">
    <source>
        <dbReference type="Proteomes" id="UP000790580"/>
    </source>
</evidence>
<gene>
    <name evidence="2" type="ORF">KS407_22905</name>
</gene>
<sequence>MVKVSRPFTDKYLRYVISWLLFGLFGSLYMWQWSWIYGIASLLVAFCLSFGLDLLYRYIVKSKVRAMVNEEPLVVVDAIRLKRERRGYLVVTDSFVLFVPVFRKIKTVVEIKQIVRIESERLGLEIIAKLPNNYHVFSFALISSKKFLPVLKELTGESLPYKYDRLHNHSI</sequence>
<dbReference type="EMBL" id="JAHQCR010000091">
    <property type="protein sequence ID" value="MBU9724278.1"/>
    <property type="molecule type" value="Genomic_DNA"/>
</dbReference>
<accession>A0ABS6K0M5</accession>
<dbReference type="RefSeq" id="WP_088077142.1">
    <property type="nucleotide sequence ID" value="NZ_JAHQCR010000091.1"/>
</dbReference>
<evidence type="ECO:0000313" key="2">
    <source>
        <dbReference type="EMBL" id="MBU9724278.1"/>
    </source>
</evidence>
<organism evidence="2 3">
    <name type="scientific">Evansella alkalicola</name>
    <dbReference type="NCBI Taxonomy" id="745819"/>
    <lineage>
        <taxon>Bacteria</taxon>
        <taxon>Bacillati</taxon>
        <taxon>Bacillota</taxon>
        <taxon>Bacilli</taxon>
        <taxon>Bacillales</taxon>
        <taxon>Bacillaceae</taxon>
        <taxon>Evansella</taxon>
    </lineage>
</organism>
<proteinExistence type="predicted"/>
<keyword evidence="1" id="KW-1133">Transmembrane helix</keyword>
<feature type="transmembrane region" description="Helical" evidence="1">
    <location>
        <begin position="12"/>
        <end position="29"/>
    </location>
</feature>
<reference evidence="2 3" key="1">
    <citation type="submission" date="2021-06" db="EMBL/GenBank/DDBJ databases">
        <title>Bacillus sp. RD4P76, an endophyte from a halophyte.</title>
        <authorList>
            <person name="Sun J.-Q."/>
        </authorList>
    </citation>
    <scope>NUCLEOTIDE SEQUENCE [LARGE SCALE GENOMIC DNA]</scope>
    <source>
        <strain evidence="2 3">JCM 17098</strain>
    </source>
</reference>